<feature type="domain" description="DUF4124" evidence="4">
    <location>
        <begin position="11"/>
        <end position="73"/>
    </location>
</feature>
<feature type="domain" description="Transglycosylase SLT" evidence="3">
    <location>
        <begin position="82"/>
        <end position="179"/>
    </location>
</feature>
<dbReference type="CDD" id="cd16896">
    <property type="entry name" value="LT_Slt70-like"/>
    <property type="match status" value="1"/>
</dbReference>
<dbReference type="SUPFAM" id="SSF53955">
    <property type="entry name" value="Lysozyme-like"/>
    <property type="match status" value="1"/>
</dbReference>
<keyword evidence="2" id="KW-0732">Signal</keyword>
<comment type="caution">
    <text evidence="5">The sequence shown here is derived from an EMBL/GenBank/DDBJ whole genome shotgun (WGS) entry which is preliminary data.</text>
</comment>
<organism evidence="5 6">
    <name type="scientific">Crenobacter oryzisoli</name>
    <dbReference type="NCBI Taxonomy" id="3056844"/>
    <lineage>
        <taxon>Bacteria</taxon>
        <taxon>Pseudomonadati</taxon>
        <taxon>Pseudomonadota</taxon>
        <taxon>Betaproteobacteria</taxon>
        <taxon>Neisseriales</taxon>
        <taxon>Neisseriaceae</taxon>
        <taxon>Crenobacter</taxon>
    </lineage>
</organism>
<dbReference type="Gene3D" id="1.10.530.10">
    <property type="match status" value="1"/>
</dbReference>
<evidence type="ECO:0000259" key="4">
    <source>
        <dbReference type="Pfam" id="PF13511"/>
    </source>
</evidence>
<evidence type="ECO:0000313" key="5">
    <source>
        <dbReference type="EMBL" id="MDN0074743.1"/>
    </source>
</evidence>
<dbReference type="Proteomes" id="UP001168540">
    <property type="component" value="Unassembled WGS sequence"/>
</dbReference>
<dbReference type="RefSeq" id="WP_289829317.1">
    <property type="nucleotide sequence ID" value="NZ_JAUEDK010000009.1"/>
</dbReference>
<dbReference type="EMBL" id="JAUEDK010000009">
    <property type="protein sequence ID" value="MDN0074743.1"/>
    <property type="molecule type" value="Genomic_DNA"/>
</dbReference>
<name>A0ABT7XLT6_9NEIS</name>
<dbReference type="PROSITE" id="PS00922">
    <property type="entry name" value="TRANSGLYCOSYLASE"/>
    <property type="match status" value="1"/>
</dbReference>
<dbReference type="PANTHER" id="PTHR37423:SF2">
    <property type="entry name" value="MEMBRANE-BOUND LYTIC MUREIN TRANSGLYCOSYLASE C"/>
    <property type="match status" value="1"/>
</dbReference>
<protein>
    <submittedName>
        <fullName evidence="5">Lytic transglycosylase domain-containing protein</fullName>
    </submittedName>
</protein>
<dbReference type="Pfam" id="PF01464">
    <property type="entry name" value="SLT"/>
    <property type="match status" value="1"/>
</dbReference>
<sequence length="227" mass="24588">MRRLFAALSTALVLLPAAVHAEVWGFVDPHGEVHLADRQLDKRYQLFTRSGEIGATLPSKGLPQVSTPAVPAARAAQYRRLVEQTAREYNLDPELLHAIITVESGYTPGAVSPKGAVGLMQVMPATGERFGITALDNPKANLRAGSRYLKFLLTQFNQELPLVLAAYNAGEGAVQQYQNSIPPFPETRDYVAKVLAVYQRTGVPVGHPVGHRRGGRVSATIAPDQSL</sequence>
<accession>A0ABT7XLT6</accession>
<proteinExistence type="inferred from homology"/>
<dbReference type="InterPro" id="IPR025392">
    <property type="entry name" value="DUF4124"/>
</dbReference>
<dbReference type="InterPro" id="IPR000189">
    <property type="entry name" value="Transglyc_AS"/>
</dbReference>
<keyword evidence="6" id="KW-1185">Reference proteome</keyword>
<gene>
    <name evidence="5" type="ORF">QU481_07535</name>
</gene>
<dbReference type="Pfam" id="PF13511">
    <property type="entry name" value="DUF4124"/>
    <property type="match status" value="1"/>
</dbReference>
<evidence type="ECO:0000313" key="6">
    <source>
        <dbReference type="Proteomes" id="UP001168540"/>
    </source>
</evidence>
<reference evidence="5" key="1">
    <citation type="submission" date="2023-06" db="EMBL/GenBank/DDBJ databases">
        <authorList>
            <person name="Zhang S."/>
        </authorList>
    </citation>
    <scope>NUCLEOTIDE SEQUENCE</scope>
    <source>
        <strain evidence="5">SG2303</strain>
    </source>
</reference>
<dbReference type="PANTHER" id="PTHR37423">
    <property type="entry name" value="SOLUBLE LYTIC MUREIN TRANSGLYCOSYLASE-RELATED"/>
    <property type="match status" value="1"/>
</dbReference>
<evidence type="ECO:0000259" key="3">
    <source>
        <dbReference type="Pfam" id="PF01464"/>
    </source>
</evidence>
<comment type="similarity">
    <text evidence="1">Belongs to the transglycosylase Slt family.</text>
</comment>
<feature type="chain" id="PRO_5046313090" evidence="2">
    <location>
        <begin position="22"/>
        <end position="227"/>
    </location>
</feature>
<evidence type="ECO:0000256" key="1">
    <source>
        <dbReference type="ARBA" id="ARBA00007734"/>
    </source>
</evidence>
<feature type="signal peptide" evidence="2">
    <location>
        <begin position="1"/>
        <end position="21"/>
    </location>
</feature>
<dbReference type="InterPro" id="IPR023346">
    <property type="entry name" value="Lysozyme-like_dom_sf"/>
</dbReference>
<evidence type="ECO:0000256" key="2">
    <source>
        <dbReference type="SAM" id="SignalP"/>
    </source>
</evidence>
<dbReference type="InterPro" id="IPR008258">
    <property type="entry name" value="Transglycosylase_SLT_dom_1"/>
</dbReference>